<gene>
    <name evidence="1" type="ORF">C1H46_020590</name>
</gene>
<dbReference type="Proteomes" id="UP000315295">
    <property type="component" value="Unassembled WGS sequence"/>
</dbReference>
<dbReference type="AlphaFoldDB" id="A0A540M545"/>
<keyword evidence="2" id="KW-1185">Reference proteome</keyword>
<proteinExistence type="predicted"/>
<protein>
    <submittedName>
        <fullName evidence="1">Uncharacterized protein</fullName>
    </submittedName>
</protein>
<evidence type="ECO:0000313" key="2">
    <source>
        <dbReference type="Proteomes" id="UP000315295"/>
    </source>
</evidence>
<name>A0A540M545_MALBA</name>
<accession>A0A540M545</accession>
<dbReference type="EMBL" id="VIEB01000357">
    <property type="protein sequence ID" value="TQD93818.1"/>
    <property type="molecule type" value="Genomic_DNA"/>
</dbReference>
<reference evidence="1 2" key="1">
    <citation type="journal article" date="2019" name="G3 (Bethesda)">
        <title>Sequencing of a Wild Apple (Malus baccata) Genome Unravels the Differences Between Cultivated and Wild Apple Species Regarding Disease Resistance and Cold Tolerance.</title>
        <authorList>
            <person name="Chen X."/>
        </authorList>
    </citation>
    <scope>NUCLEOTIDE SEQUENCE [LARGE SCALE GENOMIC DNA]</scope>
    <source>
        <strain evidence="2">cv. Shandingzi</strain>
        <tissue evidence="1">Leaves</tissue>
    </source>
</reference>
<organism evidence="1 2">
    <name type="scientific">Malus baccata</name>
    <name type="common">Siberian crab apple</name>
    <name type="synonym">Pyrus baccata</name>
    <dbReference type="NCBI Taxonomy" id="106549"/>
    <lineage>
        <taxon>Eukaryota</taxon>
        <taxon>Viridiplantae</taxon>
        <taxon>Streptophyta</taxon>
        <taxon>Embryophyta</taxon>
        <taxon>Tracheophyta</taxon>
        <taxon>Spermatophyta</taxon>
        <taxon>Magnoliopsida</taxon>
        <taxon>eudicotyledons</taxon>
        <taxon>Gunneridae</taxon>
        <taxon>Pentapetalae</taxon>
        <taxon>rosids</taxon>
        <taxon>fabids</taxon>
        <taxon>Rosales</taxon>
        <taxon>Rosaceae</taxon>
        <taxon>Amygdaloideae</taxon>
        <taxon>Maleae</taxon>
        <taxon>Malus</taxon>
    </lineage>
</organism>
<comment type="caution">
    <text evidence="1">The sequence shown here is derived from an EMBL/GenBank/DDBJ whole genome shotgun (WGS) entry which is preliminary data.</text>
</comment>
<sequence length="156" mass="17334">MAPGKMRHRVVTGATHWSQRSALTVAGVVAGMYRKRSGLPPSSKSKVSQFLIENYPKGSGTYPNTFYKEWSQIHLGFDSFRSEEPVGNCRGKQGACMHQNKDPQLEIHLKNFTKMLNSLLGCAAIGFGEESTTNSPKFVRSHSPRTGNRERIACMD</sequence>
<evidence type="ECO:0000313" key="1">
    <source>
        <dbReference type="EMBL" id="TQD93818.1"/>
    </source>
</evidence>